<dbReference type="InterPro" id="IPR011050">
    <property type="entry name" value="Pectin_lyase_fold/virulence"/>
</dbReference>
<evidence type="ECO:0008006" key="2">
    <source>
        <dbReference type="Google" id="ProtNLM"/>
    </source>
</evidence>
<evidence type="ECO:0000313" key="1">
    <source>
        <dbReference type="EMBL" id="GAG12619.1"/>
    </source>
</evidence>
<dbReference type="Gene3D" id="2.160.20.10">
    <property type="entry name" value="Single-stranded right-handed beta-helix, Pectin lyase-like"/>
    <property type="match status" value="1"/>
</dbReference>
<dbReference type="AlphaFoldDB" id="X0V3A9"/>
<accession>X0V3A9</accession>
<organism evidence="1">
    <name type="scientific">marine sediment metagenome</name>
    <dbReference type="NCBI Taxonomy" id="412755"/>
    <lineage>
        <taxon>unclassified sequences</taxon>
        <taxon>metagenomes</taxon>
        <taxon>ecological metagenomes</taxon>
    </lineage>
</organism>
<proteinExistence type="predicted"/>
<dbReference type="SUPFAM" id="SSF51126">
    <property type="entry name" value="Pectin lyase-like"/>
    <property type="match status" value="1"/>
</dbReference>
<protein>
    <recommendedName>
        <fullName evidence="2">DUF1565 domain-containing protein</fullName>
    </recommendedName>
</protein>
<dbReference type="InterPro" id="IPR012334">
    <property type="entry name" value="Pectin_lyas_fold"/>
</dbReference>
<gene>
    <name evidence="1" type="ORF">S01H1_39423</name>
</gene>
<comment type="caution">
    <text evidence="1">The sequence shown here is derived from an EMBL/GenBank/DDBJ whole genome shotgun (WGS) entry which is preliminary data.</text>
</comment>
<name>X0V3A9_9ZZZZ</name>
<sequence length="85" mass="8791">MKKIFIILLLLFVCCGTSFGTTFYVSTTGNDGNDGLGAGDGNAWKKLSYAILTGTPTGTHTINVLAGTHSSDTFINIGTGANSKT</sequence>
<reference evidence="1" key="1">
    <citation type="journal article" date="2014" name="Front. Microbiol.">
        <title>High frequency of phylogenetically diverse reductive dehalogenase-homologous genes in deep subseafloor sedimentary metagenomes.</title>
        <authorList>
            <person name="Kawai M."/>
            <person name="Futagami T."/>
            <person name="Toyoda A."/>
            <person name="Takaki Y."/>
            <person name="Nishi S."/>
            <person name="Hori S."/>
            <person name="Arai W."/>
            <person name="Tsubouchi T."/>
            <person name="Morono Y."/>
            <person name="Uchiyama I."/>
            <person name="Ito T."/>
            <person name="Fujiyama A."/>
            <person name="Inagaki F."/>
            <person name="Takami H."/>
        </authorList>
    </citation>
    <scope>NUCLEOTIDE SEQUENCE</scope>
    <source>
        <strain evidence="1">Expedition CK06-06</strain>
    </source>
</reference>
<dbReference type="EMBL" id="BARS01024874">
    <property type="protein sequence ID" value="GAG12619.1"/>
    <property type="molecule type" value="Genomic_DNA"/>
</dbReference>
<feature type="non-terminal residue" evidence="1">
    <location>
        <position position="85"/>
    </location>
</feature>